<dbReference type="AlphaFoldDB" id="A0A8K0W2J7"/>
<dbReference type="OrthoDB" id="1046782at2759"/>
<feature type="transmembrane region" description="Helical" evidence="1">
    <location>
        <begin position="440"/>
        <end position="460"/>
    </location>
</feature>
<keyword evidence="1" id="KW-0472">Membrane</keyword>
<keyword evidence="1" id="KW-1133">Transmembrane helix</keyword>
<dbReference type="Gene3D" id="1.20.58.340">
    <property type="entry name" value="Magnesium transport protein CorA, transmembrane region"/>
    <property type="match status" value="1"/>
</dbReference>
<proteinExistence type="predicted"/>
<keyword evidence="3" id="KW-1185">Reference proteome</keyword>
<organism evidence="2 3">
    <name type="scientific">Paraphoma chrysanthemicola</name>
    <dbReference type="NCBI Taxonomy" id="798071"/>
    <lineage>
        <taxon>Eukaryota</taxon>
        <taxon>Fungi</taxon>
        <taxon>Dikarya</taxon>
        <taxon>Ascomycota</taxon>
        <taxon>Pezizomycotina</taxon>
        <taxon>Dothideomycetes</taxon>
        <taxon>Pleosporomycetidae</taxon>
        <taxon>Pleosporales</taxon>
        <taxon>Pleosporineae</taxon>
        <taxon>Phaeosphaeriaceae</taxon>
        <taxon>Paraphoma</taxon>
    </lineage>
</organism>
<name>A0A8K0W2J7_9PLEO</name>
<reference evidence="2" key="1">
    <citation type="journal article" date="2021" name="Nat. Commun.">
        <title>Genetic determinants of endophytism in the Arabidopsis root mycobiome.</title>
        <authorList>
            <person name="Mesny F."/>
            <person name="Miyauchi S."/>
            <person name="Thiergart T."/>
            <person name="Pickel B."/>
            <person name="Atanasova L."/>
            <person name="Karlsson M."/>
            <person name="Huettel B."/>
            <person name="Barry K.W."/>
            <person name="Haridas S."/>
            <person name="Chen C."/>
            <person name="Bauer D."/>
            <person name="Andreopoulos W."/>
            <person name="Pangilinan J."/>
            <person name="LaButti K."/>
            <person name="Riley R."/>
            <person name="Lipzen A."/>
            <person name="Clum A."/>
            <person name="Drula E."/>
            <person name="Henrissat B."/>
            <person name="Kohler A."/>
            <person name="Grigoriev I.V."/>
            <person name="Martin F.M."/>
            <person name="Hacquard S."/>
        </authorList>
    </citation>
    <scope>NUCLEOTIDE SEQUENCE</scope>
    <source>
        <strain evidence="2">MPI-SDFR-AT-0120</strain>
    </source>
</reference>
<evidence type="ECO:0000313" key="3">
    <source>
        <dbReference type="Proteomes" id="UP000813461"/>
    </source>
</evidence>
<evidence type="ECO:0000256" key="1">
    <source>
        <dbReference type="SAM" id="Phobius"/>
    </source>
</evidence>
<dbReference type="EMBL" id="JAGMVJ010000002">
    <property type="protein sequence ID" value="KAH7093196.1"/>
    <property type="molecule type" value="Genomic_DNA"/>
</dbReference>
<dbReference type="Proteomes" id="UP000813461">
    <property type="component" value="Unassembled WGS sequence"/>
</dbReference>
<feature type="transmembrane region" description="Helical" evidence="1">
    <location>
        <begin position="402"/>
        <end position="420"/>
    </location>
</feature>
<comment type="caution">
    <text evidence="2">The sequence shown here is derived from an EMBL/GenBank/DDBJ whole genome shotgun (WGS) entry which is preliminary data.</text>
</comment>
<sequence length="529" mass="59725">MLSYTRVSLPSHLQFNLPLKSTLDTQVWRRIPSKEKAEYIEAFVSEKGDASAEDDPASRCRYGTLEDQEILEWVTQSGSYEPLKAPSGGKFTNGGIRLLILERAFYQPPSFDIDTETFLAIQKHFNLPEHTLLGLSDEAGLSVHTLEIDESNGTPLRLGMIMKASQKFQVGNYGLAFSHDFATGLSTGILHGTGITSYGDDHHLWNERAGAEIFELIKAARSSWNHALSLPAVIMQHHLLRADYFCTVVLANQFTDVQRDLGTARSGRLHNTQPRNLATDLPVPQAKINLRELTVSLSSLIHENTSCVTMSDWQCSCTKHLEEILKEMKSYRELRKSYISMLSKIRYLNSTAESVKRLNNNLREHGLADMNILYSIISQVDNRLSAKMAAASSRDSAAMKTLAFLTTLFLPGTFIATIFSTSMFDWQREPDKRVVSDLFWVYWVFTVPLTIIVALGWRVWWNWEKKKFDEDVNAELRAVDGDEDVSGAFGKEQQPPNLDWRLEYGSLSPPYAPSVMAPASIHLGARRRR</sequence>
<protein>
    <submittedName>
        <fullName evidence="2">Uncharacterized protein</fullName>
    </submittedName>
</protein>
<evidence type="ECO:0000313" key="2">
    <source>
        <dbReference type="EMBL" id="KAH7093196.1"/>
    </source>
</evidence>
<accession>A0A8K0W2J7</accession>
<keyword evidence="1" id="KW-0812">Transmembrane</keyword>
<gene>
    <name evidence="2" type="ORF">FB567DRAFT_587640</name>
</gene>